<accession>A0A8C5VYP3</accession>
<evidence type="ECO:0000313" key="21">
    <source>
        <dbReference type="Ensembl" id="ENSMICP00000029797.2"/>
    </source>
</evidence>
<feature type="transmembrane region" description="Helical" evidence="16">
    <location>
        <begin position="683"/>
        <end position="706"/>
    </location>
</feature>
<keyword evidence="13" id="KW-0325">Glycoprotein</keyword>
<keyword evidence="9" id="KW-0130">Cell adhesion</keyword>
<feature type="transmembrane region" description="Helical" evidence="16">
    <location>
        <begin position="496"/>
        <end position="515"/>
    </location>
</feature>
<dbReference type="PRINTS" id="PR01278">
    <property type="entry name" value="CD97PROTEIN"/>
</dbReference>
<dbReference type="InterPro" id="IPR000832">
    <property type="entry name" value="GPCR_2_secretin-like"/>
</dbReference>
<evidence type="ECO:0000259" key="18">
    <source>
        <dbReference type="PROSITE" id="PS50026"/>
    </source>
</evidence>
<dbReference type="GO" id="GO:0005509">
    <property type="term" value="F:calcium ion binding"/>
    <property type="evidence" value="ECO:0007669"/>
    <property type="project" value="InterPro"/>
</dbReference>
<dbReference type="PANTHER" id="PTHR12011">
    <property type="entry name" value="ADHESION G-PROTEIN COUPLED RECEPTOR"/>
    <property type="match status" value="1"/>
</dbReference>
<evidence type="ECO:0000256" key="13">
    <source>
        <dbReference type="ARBA" id="ARBA00023180"/>
    </source>
</evidence>
<dbReference type="InterPro" id="IPR049883">
    <property type="entry name" value="NOTCH1_EGF-like"/>
</dbReference>
<evidence type="ECO:0000259" key="19">
    <source>
        <dbReference type="PROSITE" id="PS50221"/>
    </source>
</evidence>
<dbReference type="FunFam" id="1.20.1070.10:FF:000054">
    <property type="entry name" value="Adhesion G protein-coupled receptor E3"/>
    <property type="match status" value="1"/>
</dbReference>
<dbReference type="GO" id="GO:0007166">
    <property type="term" value="P:cell surface receptor signaling pathway"/>
    <property type="evidence" value="ECO:0007669"/>
    <property type="project" value="InterPro"/>
</dbReference>
<name>A0A8C5VYP3_MICMU</name>
<dbReference type="FunFam" id="2.10.25.10:FF:000177">
    <property type="entry name" value="Adhesion G protein-coupled receptor E2"/>
    <property type="match status" value="1"/>
</dbReference>
<evidence type="ECO:0000256" key="14">
    <source>
        <dbReference type="PROSITE-ProRule" id="PRU00076"/>
    </source>
</evidence>
<evidence type="ECO:0000256" key="4">
    <source>
        <dbReference type="ARBA" id="ARBA00022536"/>
    </source>
</evidence>
<dbReference type="GO" id="GO:0007155">
    <property type="term" value="P:cell adhesion"/>
    <property type="evidence" value="ECO:0007669"/>
    <property type="project" value="UniProtKB-KW"/>
</dbReference>
<dbReference type="Pfam" id="PF00002">
    <property type="entry name" value="7tm_2"/>
    <property type="match status" value="1"/>
</dbReference>
<dbReference type="GeneTree" id="ENSGT00940000162597"/>
<dbReference type="InterPro" id="IPR000152">
    <property type="entry name" value="EGF-type_Asp/Asn_hydroxyl_site"/>
</dbReference>
<dbReference type="FunFam" id="2.10.25.10:FF:000269">
    <property type="entry name" value="Adhesion G protein-coupled receptor E2"/>
    <property type="match status" value="2"/>
</dbReference>
<dbReference type="Pfam" id="PF07645">
    <property type="entry name" value="EGF_CA"/>
    <property type="match status" value="3"/>
</dbReference>
<protein>
    <submittedName>
        <fullName evidence="21">Adhesion G protein-coupled receptor E2</fullName>
    </submittedName>
</protein>
<dbReference type="PRINTS" id="PR00249">
    <property type="entry name" value="GPCRSECRETIN"/>
</dbReference>
<feature type="domain" description="EGF-like" evidence="18">
    <location>
        <begin position="198"/>
        <end position="236"/>
    </location>
</feature>
<evidence type="ECO:0000259" key="20">
    <source>
        <dbReference type="PROSITE" id="PS50261"/>
    </source>
</evidence>
<keyword evidence="5 16" id="KW-0812">Transmembrane</keyword>
<keyword evidence="11 16" id="KW-0472">Membrane</keyword>
<evidence type="ECO:0000256" key="9">
    <source>
        <dbReference type="ARBA" id="ARBA00022889"/>
    </source>
</evidence>
<evidence type="ECO:0000256" key="16">
    <source>
        <dbReference type="SAM" id="Phobius"/>
    </source>
</evidence>
<feature type="domain" description="EGF-like" evidence="18">
    <location>
        <begin position="149"/>
        <end position="187"/>
    </location>
</feature>
<evidence type="ECO:0000256" key="1">
    <source>
        <dbReference type="ARBA" id="ARBA00004651"/>
    </source>
</evidence>
<evidence type="ECO:0000256" key="5">
    <source>
        <dbReference type="ARBA" id="ARBA00022692"/>
    </source>
</evidence>
<keyword evidence="12" id="KW-1015">Disulfide bond</keyword>
<comment type="similarity">
    <text evidence="2">Belongs to the G-protein coupled receptor 2 family. Adhesion G-protein coupled receptor (ADGR) subfamily.</text>
</comment>
<dbReference type="SMART" id="SM00179">
    <property type="entry name" value="EGF_CA"/>
    <property type="match status" value="3"/>
</dbReference>
<dbReference type="PROSITE" id="PS01187">
    <property type="entry name" value="EGF_CA"/>
    <property type="match status" value="2"/>
</dbReference>
<organism evidence="21 22">
    <name type="scientific">Microcebus murinus</name>
    <name type="common">Gray mouse lemur</name>
    <name type="synonym">Lemur murinus</name>
    <dbReference type="NCBI Taxonomy" id="30608"/>
    <lineage>
        <taxon>Eukaryota</taxon>
        <taxon>Metazoa</taxon>
        <taxon>Chordata</taxon>
        <taxon>Craniata</taxon>
        <taxon>Vertebrata</taxon>
        <taxon>Euteleostomi</taxon>
        <taxon>Mammalia</taxon>
        <taxon>Eutheria</taxon>
        <taxon>Euarchontoglires</taxon>
        <taxon>Primates</taxon>
        <taxon>Strepsirrhini</taxon>
        <taxon>Lemuriformes</taxon>
        <taxon>Cheirogaleidae</taxon>
        <taxon>Microcebus</taxon>
    </lineage>
</organism>
<dbReference type="InterPro" id="IPR003056">
    <property type="entry name" value="GPCR_2_ADGRE2_ADGRE5"/>
</dbReference>
<sequence>RPVPVAALCVLLALSEAEAQDAGGCDRWCPPNAMCANTTACRCKPGFSSSGAEIFTDFMVSCDGTAAWGRCLRGPCGHLDTCLNPEDAARSGATRGVIPALPLADVDECQQSPRVCGSLGVCRNTLGSHACHCPPGFALQPRDPKLCADVDECALGQHQCHNSTLCLNNVGGYECRCRPGWRPVPGSPDGPTDTVCADVDECSSGQHRCHPSTFCVNAVGSYTCRCRPGWRPKPGVPNNQNITVCQETPFTNWTEPPPGIRSQSLSRFFNKIQDLDRDFKPDSAQKTLMENVHELLETPGDLETLLRTQQHCVAGHLLVGLEDVLRRLSKSLPDGPLTVSCPAGTELSLKVLKQRDGNVTLSQTQAKMQLNWTLAQKVGDTGPSVVGLVSTRGMGKLLAEAPLVLEPELTALQERHKGWLQDAHPTLLSYVSSAFLSNKDTQNLSSQVTFIFSHLEEDPVLAVVTYVGLGLSLLCLLLAALTFLLCRAIQNTSTSLHLQLSLCLFLAHLLFLTAIDRTEPQALCALVAGALHYLYLAAFAWMLLEGLHLCLAARNLTVANYSGTNRRVRKLMFPVGYGVPAVIVAISAASHPHLYGTPARCWLNPEKGFIWAFLGPVCAIFSVNLAFFLMTLWILKSKLSSLNSEVSTLQNTRMLTFKATAQLCILGCTWCLGMLQVGPAAQVMAYLFIIINSLQGVLIFLVYCLLSQQVREQYRKWFKGMRKLRAESEVYMISSRATSADTSSPSTVRTRTAPRAQH</sequence>
<dbReference type="InterPro" id="IPR001881">
    <property type="entry name" value="EGF-like_Ca-bd_dom"/>
</dbReference>
<evidence type="ECO:0000256" key="15">
    <source>
        <dbReference type="SAM" id="MobiDB-lite"/>
    </source>
</evidence>
<dbReference type="PROSITE" id="PS50026">
    <property type="entry name" value="EGF_3"/>
    <property type="match status" value="3"/>
</dbReference>
<reference evidence="21" key="1">
    <citation type="submission" date="2016-12" db="EMBL/GenBank/DDBJ databases">
        <title>Mouse lemur reference genome and diversity panel.</title>
        <authorList>
            <person name="Harris R."/>
            <person name="Larsen P."/>
            <person name="Liu Y."/>
            <person name="Hughes D.S."/>
            <person name="Murali S."/>
            <person name="Raveendran M."/>
            <person name="Korchina V."/>
            <person name="Wang M."/>
            <person name="Jhangiani S."/>
            <person name="Bandaranaike D."/>
            <person name="Bellair M."/>
            <person name="Blankenburg K."/>
            <person name="Chao H."/>
            <person name="Dahdouli M."/>
            <person name="Dinh H."/>
            <person name="Doddapaneni H."/>
            <person name="English A."/>
            <person name="Firestine M."/>
            <person name="Gnanaolivu R."/>
            <person name="Gross S."/>
            <person name="Hernandez B."/>
            <person name="Javaid M."/>
            <person name="Jayaseelan J."/>
            <person name="Jones J."/>
            <person name="Khan Z."/>
            <person name="Kovar C."/>
            <person name="Kurapati P."/>
            <person name="Le B."/>
            <person name="Lee S."/>
            <person name="Li M."/>
            <person name="Mathew T."/>
            <person name="Narasimhan A."/>
            <person name="Ngo D."/>
            <person name="Nguyen L."/>
            <person name="Okwuonu G."/>
            <person name="Ongeri F."/>
            <person name="Osuji N."/>
            <person name="Pu L.-L."/>
            <person name="Puazo M."/>
            <person name="Quiroz J."/>
            <person name="Raj R."/>
            <person name="Rajbhandari K."/>
            <person name="Reid J.G."/>
            <person name="Santibanez J."/>
            <person name="Sexton D."/>
            <person name="Skinner E."/>
            <person name="Vee V."/>
            <person name="Weissenberger G."/>
            <person name="Wu Y."/>
            <person name="Xin Y."/>
            <person name="Han Y."/>
            <person name="Campbell C."/>
            <person name="Brown A."/>
            <person name="Sullivan B."/>
            <person name="Shelton J."/>
            <person name="Brown S."/>
            <person name="Dudchenko O."/>
            <person name="Machol I."/>
            <person name="Durand N."/>
            <person name="Shamim M."/>
            <person name="Lieberman A."/>
            <person name="Muzny D.M."/>
            <person name="Richards S."/>
            <person name="Yoder A."/>
            <person name="Worley K.C."/>
            <person name="Rogers J."/>
            <person name="Gibbs R.A."/>
        </authorList>
    </citation>
    <scope>NUCLEOTIDE SEQUENCE [LARGE SCALE GENOMIC DNA]</scope>
</reference>
<feature type="transmembrane region" description="Helical" evidence="16">
    <location>
        <begin position="530"/>
        <end position="551"/>
    </location>
</feature>
<dbReference type="InterPro" id="IPR018097">
    <property type="entry name" value="EGF_Ca-bd_CS"/>
</dbReference>
<dbReference type="SUPFAM" id="SSF81321">
    <property type="entry name" value="Family A G protein-coupled receptor-like"/>
    <property type="match status" value="1"/>
</dbReference>
<feature type="domain" description="G-protein coupled receptors family 2 profile 2" evidence="20">
    <location>
        <begin position="461"/>
        <end position="707"/>
    </location>
</feature>
<dbReference type="PROSITE" id="PS50221">
    <property type="entry name" value="GAIN_B"/>
    <property type="match status" value="1"/>
</dbReference>
<dbReference type="PANTHER" id="PTHR12011:SF328">
    <property type="entry name" value="ADHESION G PROTEIN-COUPLED RECEPTOR E2"/>
    <property type="match status" value="1"/>
</dbReference>
<dbReference type="GO" id="GO:0007189">
    <property type="term" value="P:adenylate cyclase-activating G protein-coupled receptor signaling pathway"/>
    <property type="evidence" value="ECO:0007669"/>
    <property type="project" value="TreeGrafter"/>
</dbReference>
<dbReference type="GO" id="GO:0004930">
    <property type="term" value="F:G protein-coupled receptor activity"/>
    <property type="evidence" value="ECO:0007669"/>
    <property type="project" value="InterPro"/>
</dbReference>
<feature type="transmembrane region" description="Helical" evidence="16">
    <location>
        <begin position="609"/>
        <end position="635"/>
    </location>
</feature>
<dbReference type="SUPFAM" id="SSF57196">
    <property type="entry name" value="EGF/Laminin"/>
    <property type="match status" value="3"/>
</dbReference>
<dbReference type="AlphaFoldDB" id="A0A8C5VYP3"/>
<dbReference type="CDD" id="cd00054">
    <property type="entry name" value="EGF_CA"/>
    <property type="match status" value="3"/>
</dbReference>
<evidence type="ECO:0000256" key="17">
    <source>
        <dbReference type="SAM" id="SignalP"/>
    </source>
</evidence>
<dbReference type="PROSITE" id="PS00010">
    <property type="entry name" value="ASX_HYDROXYL"/>
    <property type="match status" value="2"/>
</dbReference>
<evidence type="ECO:0000256" key="12">
    <source>
        <dbReference type="ARBA" id="ARBA00023157"/>
    </source>
</evidence>
<dbReference type="InterPro" id="IPR057244">
    <property type="entry name" value="GAIN_B"/>
</dbReference>
<feature type="compositionally biased region" description="Polar residues" evidence="15">
    <location>
        <begin position="737"/>
        <end position="750"/>
    </location>
</feature>
<evidence type="ECO:0000256" key="8">
    <source>
        <dbReference type="ARBA" id="ARBA00022837"/>
    </source>
</evidence>
<keyword evidence="3" id="KW-1003">Cell membrane</keyword>
<keyword evidence="22" id="KW-1185">Reference proteome</keyword>
<dbReference type="Gene3D" id="2.10.25.10">
    <property type="entry name" value="Laminin"/>
    <property type="match status" value="4"/>
</dbReference>
<proteinExistence type="inferred from homology"/>
<feature type="domain" description="EGF-like" evidence="18">
    <location>
        <begin position="105"/>
        <end position="148"/>
    </location>
</feature>
<evidence type="ECO:0000256" key="6">
    <source>
        <dbReference type="ARBA" id="ARBA00022729"/>
    </source>
</evidence>
<dbReference type="PROSITE" id="PS00650">
    <property type="entry name" value="G_PROTEIN_RECEP_F2_2"/>
    <property type="match status" value="1"/>
</dbReference>
<feature type="signal peptide" evidence="17">
    <location>
        <begin position="1"/>
        <end position="19"/>
    </location>
</feature>
<evidence type="ECO:0000256" key="3">
    <source>
        <dbReference type="ARBA" id="ARBA00022475"/>
    </source>
</evidence>
<evidence type="ECO:0000256" key="7">
    <source>
        <dbReference type="ARBA" id="ARBA00022737"/>
    </source>
</evidence>
<feature type="transmembrane region" description="Helical" evidence="16">
    <location>
        <begin position="460"/>
        <end position="484"/>
    </location>
</feature>
<feature type="chain" id="PRO_5034211122" evidence="17">
    <location>
        <begin position="20"/>
        <end position="758"/>
    </location>
</feature>
<keyword evidence="8" id="KW-0106">Calcium</keyword>
<comment type="subcellular location">
    <subcellularLocation>
        <location evidence="1">Cell membrane</location>
        <topology evidence="1">Multi-pass membrane protein</topology>
    </subcellularLocation>
</comment>
<dbReference type="PROSITE" id="PS50261">
    <property type="entry name" value="G_PROTEIN_RECEP_F2_4"/>
    <property type="match status" value="1"/>
</dbReference>
<keyword evidence="6 17" id="KW-0732">Signal</keyword>
<evidence type="ECO:0000313" key="22">
    <source>
        <dbReference type="Proteomes" id="UP000694394"/>
    </source>
</evidence>
<dbReference type="Gene3D" id="1.20.1070.10">
    <property type="entry name" value="Rhodopsin 7-helix transmembrane proteins"/>
    <property type="match status" value="1"/>
</dbReference>
<keyword evidence="7" id="KW-0677">Repeat</keyword>
<evidence type="ECO:0000256" key="10">
    <source>
        <dbReference type="ARBA" id="ARBA00022989"/>
    </source>
</evidence>
<feature type="transmembrane region" description="Helical" evidence="16">
    <location>
        <begin position="571"/>
        <end position="589"/>
    </location>
</feature>
<dbReference type="InterPro" id="IPR017983">
    <property type="entry name" value="GPCR_2_secretin-like_CS"/>
</dbReference>
<dbReference type="GO" id="GO:0005886">
    <property type="term" value="C:plasma membrane"/>
    <property type="evidence" value="ECO:0007669"/>
    <property type="project" value="UniProtKB-SubCell"/>
</dbReference>
<dbReference type="SMART" id="SM00181">
    <property type="entry name" value="EGF"/>
    <property type="match status" value="4"/>
</dbReference>
<dbReference type="Ensembl" id="ENSMICT00000037548.2">
    <property type="protein sequence ID" value="ENSMICP00000029797.2"/>
    <property type="gene ID" value="ENSMICG00000014240.3"/>
</dbReference>
<evidence type="ECO:0000256" key="11">
    <source>
        <dbReference type="ARBA" id="ARBA00023136"/>
    </source>
</evidence>
<dbReference type="EMBL" id="ABDC03027740">
    <property type="status" value="NOT_ANNOTATED_CDS"/>
    <property type="molecule type" value="Genomic_DNA"/>
</dbReference>
<evidence type="ECO:0000256" key="2">
    <source>
        <dbReference type="ARBA" id="ARBA00007343"/>
    </source>
</evidence>
<keyword evidence="4 14" id="KW-0245">EGF-like domain</keyword>
<keyword evidence="10 16" id="KW-1133">Transmembrane helix</keyword>
<feature type="domain" description="GAIN-B" evidence="19">
    <location>
        <begin position="335"/>
        <end position="519"/>
    </location>
</feature>
<dbReference type="FunFam" id="2.10.25.10:FF:000017">
    <property type="entry name" value="latent-transforming growth factor beta-binding protein 4 isoform X1"/>
    <property type="match status" value="1"/>
</dbReference>
<reference evidence="21" key="3">
    <citation type="submission" date="2025-09" db="UniProtKB">
        <authorList>
            <consortium name="Ensembl"/>
        </authorList>
    </citation>
    <scope>IDENTIFICATION</scope>
</reference>
<reference evidence="21" key="2">
    <citation type="submission" date="2025-08" db="UniProtKB">
        <authorList>
            <consortium name="Ensembl"/>
        </authorList>
    </citation>
    <scope>IDENTIFICATION</scope>
</reference>
<feature type="transmembrane region" description="Helical" evidence="16">
    <location>
        <begin position="655"/>
        <end position="677"/>
    </location>
</feature>
<feature type="region of interest" description="Disordered" evidence="15">
    <location>
        <begin position="737"/>
        <end position="758"/>
    </location>
</feature>
<dbReference type="InterPro" id="IPR000742">
    <property type="entry name" value="EGF"/>
</dbReference>
<dbReference type="EMBL" id="ABDC03027741">
    <property type="status" value="NOT_ANNOTATED_CDS"/>
    <property type="molecule type" value="Genomic_DNA"/>
</dbReference>
<dbReference type="Proteomes" id="UP000694394">
    <property type="component" value="Chromosome 24"/>
</dbReference>
<comment type="caution">
    <text evidence="14">Lacks conserved residue(s) required for the propagation of feature annotation.</text>
</comment>
<gene>
    <name evidence="21" type="primary">ADGRE2</name>
</gene>
<dbReference type="InterPro" id="IPR017981">
    <property type="entry name" value="GPCR_2-like_7TM"/>
</dbReference>